<dbReference type="PROSITE" id="PS51390">
    <property type="entry name" value="WAP"/>
    <property type="match status" value="1"/>
</dbReference>
<proteinExistence type="predicted"/>
<comment type="caution">
    <text evidence="2">The sequence shown here is derived from an EMBL/GenBank/DDBJ whole genome shotgun (WGS) entry which is preliminary data.</text>
</comment>
<feature type="domain" description="WAP" evidence="1">
    <location>
        <begin position="22"/>
        <end position="73"/>
    </location>
</feature>
<dbReference type="Pfam" id="PF00095">
    <property type="entry name" value="WAP"/>
    <property type="match status" value="1"/>
</dbReference>
<protein>
    <recommendedName>
        <fullName evidence="1">WAP domain-containing protein</fullName>
    </recommendedName>
</protein>
<dbReference type="InterPro" id="IPR042447">
    <property type="entry name" value="Anosmin-1"/>
</dbReference>
<reference evidence="2" key="1">
    <citation type="journal article" date="2023" name="Mol. Biol. Evol.">
        <title>Third-Generation Sequencing Reveals the Adaptive Role of the Epigenome in Three Deep-Sea Polychaetes.</title>
        <authorList>
            <person name="Perez M."/>
            <person name="Aroh O."/>
            <person name="Sun Y."/>
            <person name="Lan Y."/>
            <person name="Juniper S.K."/>
            <person name="Young C.R."/>
            <person name="Angers B."/>
            <person name="Qian P.Y."/>
        </authorList>
    </citation>
    <scope>NUCLEOTIDE SEQUENCE</scope>
    <source>
        <strain evidence="2">R07B-5</strain>
    </source>
</reference>
<dbReference type="InterPro" id="IPR008197">
    <property type="entry name" value="WAP_dom"/>
</dbReference>
<dbReference type="PANTHER" id="PTHR14131:SF5">
    <property type="entry name" value="ANOSMIN-1"/>
    <property type="match status" value="1"/>
</dbReference>
<dbReference type="Proteomes" id="UP001209878">
    <property type="component" value="Unassembled WGS sequence"/>
</dbReference>
<evidence type="ECO:0000259" key="1">
    <source>
        <dbReference type="PROSITE" id="PS51390"/>
    </source>
</evidence>
<organism evidence="2 3">
    <name type="scientific">Ridgeia piscesae</name>
    <name type="common">Tubeworm</name>
    <dbReference type="NCBI Taxonomy" id="27915"/>
    <lineage>
        <taxon>Eukaryota</taxon>
        <taxon>Metazoa</taxon>
        <taxon>Spiralia</taxon>
        <taxon>Lophotrochozoa</taxon>
        <taxon>Annelida</taxon>
        <taxon>Polychaeta</taxon>
        <taxon>Sedentaria</taxon>
        <taxon>Canalipalpata</taxon>
        <taxon>Sabellida</taxon>
        <taxon>Siboglinidae</taxon>
        <taxon>Ridgeia</taxon>
    </lineage>
</organism>
<keyword evidence="3" id="KW-1185">Reference proteome</keyword>
<dbReference type="GO" id="GO:0030414">
    <property type="term" value="F:peptidase inhibitor activity"/>
    <property type="evidence" value="ECO:0007669"/>
    <property type="project" value="InterPro"/>
</dbReference>
<dbReference type="SUPFAM" id="SSF57256">
    <property type="entry name" value="Elafin-like"/>
    <property type="match status" value="1"/>
</dbReference>
<dbReference type="Gene3D" id="4.10.75.10">
    <property type="entry name" value="Elafin-like"/>
    <property type="match status" value="1"/>
</dbReference>
<evidence type="ECO:0000313" key="2">
    <source>
        <dbReference type="EMBL" id="KAK2175241.1"/>
    </source>
</evidence>
<sequence length="143" mass="15876">MIDATSDTESCQQSCSYLKDISTTRPGRCPADNRATNTGTVAPCVENCRIDLDCRHEAKCCQASCGKMCRKPTHRFEGVPPVPESPHIRERPKGGILEVKWTGASSNFTLPVVYIVESRWTVGAQHSETPFTHWQQISQVIGR</sequence>
<accession>A0AAD9NNW1</accession>
<dbReference type="GO" id="GO:0030182">
    <property type="term" value="P:neuron differentiation"/>
    <property type="evidence" value="ECO:0007669"/>
    <property type="project" value="TreeGrafter"/>
</dbReference>
<dbReference type="SMART" id="SM00217">
    <property type="entry name" value="WAP"/>
    <property type="match status" value="1"/>
</dbReference>
<name>A0AAD9NNW1_RIDPI</name>
<dbReference type="PRINTS" id="PR00003">
    <property type="entry name" value="4DISULPHCORE"/>
</dbReference>
<evidence type="ECO:0000313" key="3">
    <source>
        <dbReference type="Proteomes" id="UP001209878"/>
    </source>
</evidence>
<dbReference type="GO" id="GO:0009986">
    <property type="term" value="C:cell surface"/>
    <property type="evidence" value="ECO:0007669"/>
    <property type="project" value="TreeGrafter"/>
</dbReference>
<dbReference type="GO" id="GO:0005576">
    <property type="term" value="C:extracellular region"/>
    <property type="evidence" value="ECO:0007669"/>
    <property type="project" value="InterPro"/>
</dbReference>
<gene>
    <name evidence="2" type="ORF">NP493_739g02009</name>
</gene>
<dbReference type="AlphaFoldDB" id="A0AAD9NNW1"/>
<dbReference type="InterPro" id="IPR036645">
    <property type="entry name" value="Elafin-like_sf"/>
</dbReference>
<dbReference type="PANTHER" id="PTHR14131">
    <property type="entry name" value="ANOSMIN"/>
    <property type="match status" value="1"/>
</dbReference>
<dbReference type="EMBL" id="JAODUO010000742">
    <property type="protein sequence ID" value="KAK2175241.1"/>
    <property type="molecule type" value="Genomic_DNA"/>
</dbReference>